<feature type="compositionally biased region" description="Polar residues" evidence="1">
    <location>
        <begin position="163"/>
        <end position="176"/>
    </location>
</feature>
<protein>
    <submittedName>
        <fullName evidence="2">Uncharacterized protein</fullName>
    </submittedName>
</protein>
<evidence type="ECO:0000256" key="1">
    <source>
        <dbReference type="SAM" id="MobiDB-lite"/>
    </source>
</evidence>
<comment type="caution">
    <text evidence="2">The sequence shown here is derived from an EMBL/GenBank/DDBJ whole genome shotgun (WGS) entry which is preliminary data.</text>
</comment>
<sequence length="656" mass="71191">MTGTGYTVATAAELLGAKPPRRREAADIYFARMKAIDKMNRDKSGVKRKPHVKAVRFESTADRDRDREGGEFSGSGEARASSTAHFETDAKIFTESTASGTIPSIRDARKSPVVVEFPARVKELQAEQTLPAKHQQRIAKTAGRIDTSFTTTNPTASGAGLSRNASTSSKRSKRNSQVTEIYFSPVIRSESQASLSDPIEDADADALLTPTQARYDEQSSSEPGQPDQQMRGQSVDSEVQEQQKKIILTPEQVDRLVKALAECPLLHKHVSRQWWDDGPDDGPDDATVTSETTPSLSSGSGSSTTMYSQPNQQFMTEQRSPATTQAILEEEFAQNFPDHPKAKHPAAHAAAAARSTKFGGIALADPRVHGCPIRFITTGYRLGANVLQVGACAFLNIPYGTSVQSNLRIEPPSSVNGTARVMLQVVNQVLDRKTGRKTYLLVAELDVTESFTRAALVELAGAADIALADIQLVTPAEKPRRQSAAADLDWGALADELQASCAITDIVEMAATSFAKLTADTCTMQTLTLMSELERLKTQHQDFLIVRPTGHHDNGVPSGVHIPWVSQHLDALLYDSDPHNIRGEASKAARVLRDRVVSAVAEGCARDKAFDTRLWWGDQMRLLHCVPLIEGIDGKPAAWVAFLSGESGSLLTAFHV</sequence>
<feature type="compositionally biased region" description="Low complexity" evidence="1">
    <location>
        <begin position="289"/>
        <end position="308"/>
    </location>
</feature>
<feature type="region of interest" description="Disordered" evidence="1">
    <location>
        <begin position="146"/>
        <end position="176"/>
    </location>
</feature>
<dbReference type="AlphaFoldDB" id="A0AAV9JF63"/>
<dbReference type="EMBL" id="JAVFHQ010000028">
    <property type="protein sequence ID" value="KAK4543939.1"/>
    <property type="molecule type" value="Genomic_DNA"/>
</dbReference>
<accession>A0AAV9JF63</accession>
<proteinExistence type="predicted"/>
<feature type="compositionally biased region" description="Polar residues" evidence="1">
    <location>
        <begin position="147"/>
        <end position="156"/>
    </location>
</feature>
<feature type="region of interest" description="Disordered" evidence="1">
    <location>
        <begin position="273"/>
        <end position="308"/>
    </location>
</feature>
<gene>
    <name evidence="2" type="ORF">LTR36_004713</name>
</gene>
<keyword evidence="3" id="KW-1185">Reference proteome</keyword>
<feature type="compositionally biased region" description="Basic and acidic residues" evidence="1">
    <location>
        <begin position="55"/>
        <end position="70"/>
    </location>
</feature>
<organism evidence="2 3">
    <name type="scientific">Oleoguttula mirabilis</name>
    <dbReference type="NCBI Taxonomy" id="1507867"/>
    <lineage>
        <taxon>Eukaryota</taxon>
        <taxon>Fungi</taxon>
        <taxon>Dikarya</taxon>
        <taxon>Ascomycota</taxon>
        <taxon>Pezizomycotina</taxon>
        <taxon>Dothideomycetes</taxon>
        <taxon>Dothideomycetidae</taxon>
        <taxon>Mycosphaerellales</taxon>
        <taxon>Teratosphaeriaceae</taxon>
        <taxon>Oleoguttula</taxon>
    </lineage>
</organism>
<feature type="compositionally biased region" description="Polar residues" evidence="1">
    <location>
        <begin position="218"/>
        <end position="237"/>
    </location>
</feature>
<dbReference type="Proteomes" id="UP001324427">
    <property type="component" value="Unassembled WGS sequence"/>
</dbReference>
<name>A0AAV9JF63_9PEZI</name>
<feature type="region of interest" description="Disordered" evidence="1">
    <location>
        <begin position="40"/>
        <end position="86"/>
    </location>
</feature>
<evidence type="ECO:0000313" key="3">
    <source>
        <dbReference type="Proteomes" id="UP001324427"/>
    </source>
</evidence>
<feature type="region of interest" description="Disordered" evidence="1">
    <location>
        <begin position="214"/>
        <end position="242"/>
    </location>
</feature>
<reference evidence="2 3" key="1">
    <citation type="submission" date="2021-11" db="EMBL/GenBank/DDBJ databases">
        <title>Black yeast isolated from Biological Soil Crust.</title>
        <authorList>
            <person name="Kurbessoian T."/>
        </authorList>
    </citation>
    <scope>NUCLEOTIDE SEQUENCE [LARGE SCALE GENOMIC DNA]</scope>
    <source>
        <strain evidence="2 3">CCFEE 5522</strain>
    </source>
</reference>
<evidence type="ECO:0000313" key="2">
    <source>
        <dbReference type="EMBL" id="KAK4543939.1"/>
    </source>
</evidence>